<dbReference type="GO" id="GO:0003723">
    <property type="term" value="F:RNA binding"/>
    <property type="evidence" value="ECO:0007669"/>
    <property type="project" value="InterPro"/>
</dbReference>
<evidence type="ECO:0000313" key="4">
    <source>
        <dbReference type="Proteomes" id="UP000654075"/>
    </source>
</evidence>
<dbReference type="Proteomes" id="UP000654075">
    <property type="component" value="Unassembled WGS sequence"/>
</dbReference>
<protein>
    <recommendedName>
        <fullName evidence="1">RRM domain-containing protein</fullName>
    </recommendedName>
</protein>
<name>A0A813F9T8_POLGL</name>
<dbReference type="EMBL" id="CAJNNW010029068">
    <property type="protein sequence ID" value="CAE8698936.1"/>
    <property type="molecule type" value="Genomic_DNA"/>
</dbReference>
<gene>
    <name evidence="2" type="ORF">PGLA1383_LOCUS27120</name>
    <name evidence="3" type="ORF">PGLA2088_LOCUS30941</name>
</gene>
<evidence type="ECO:0000313" key="2">
    <source>
        <dbReference type="EMBL" id="CAE8609293.1"/>
    </source>
</evidence>
<evidence type="ECO:0000259" key="1">
    <source>
        <dbReference type="SMART" id="SM00360"/>
    </source>
</evidence>
<proteinExistence type="predicted"/>
<accession>A0A813F9T8</accession>
<dbReference type="InterPro" id="IPR012677">
    <property type="entry name" value="Nucleotide-bd_a/b_plait_sf"/>
</dbReference>
<dbReference type="InterPro" id="IPR035979">
    <property type="entry name" value="RBD_domain_sf"/>
</dbReference>
<reference evidence="2" key="1">
    <citation type="submission" date="2021-02" db="EMBL/GenBank/DDBJ databases">
        <authorList>
            <person name="Dougan E. K."/>
            <person name="Rhodes N."/>
            <person name="Thang M."/>
            <person name="Chan C."/>
        </authorList>
    </citation>
    <scope>NUCLEOTIDE SEQUENCE</scope>
</reference>
<dbReference type="InterPro" id="IPR000504">
    <property type="entry name" value="RRM_dom"/>
</dbReference>
<dbReference type="InterPro" id="IPR007201">
    <property type="entry name" value="Mei2-like_Rrm_C"/>
</dbReference>
<organism evidence="2 4">
    <name type="scientific">Polarella glacialis</name>
    <name type="common">Dinoflagellate</name>
    <dbReference type="NCBI Taxonomy" id="89957"/>
    <lineage>
        <taxon>Eukaryota</taxon>
        <taxon>Sar</taxon>
        <taxon>Alveolata</taxon>
        <taxon>Dinophyceae</taxon>
        <taxon>Suessiales</taxon>
        <taxon>Suessiaceae</taxon>
        <taxon>Polarella</taxon>
    </lineage>
</organism>
<dbReference type="Pfam" id="PF04059">
    <property type="entry name" value="RRM_2"/>
    <property type="match status" value="1"/>
</dbReference>
<evidence type="ECO:0000313" key="3">
    <source>
        <dbReference type="EMBL" id="CAE8698936.1"/>
    </source>
</evidence>
<dbReference type="Gene3D" id="3.30.70.330">
    <property type="match status" value="1"/>
</dbReference>
<sequence length="251" mass="28267">MMLYSDVNMLKSMYMLEQLKTLRLQADMAEAALGRHHFTMHPVSFQPRPELTLPCPESLPLPTKLMSPSPSLACMPSFVGDLNRKCGEIMMGGMTTLAIHNIPNRYSQDALFVDFQGFSFDFLYLPYRLKQRRSSRYAFVNFSSPEEAARFCRKFDGLCISTSQVPLSVGIATTQGLAANLKLHISTVKANPKQKPIVFDNHMQRVDYENLAAEMMSTASSQSFEEHSSDSSPFSSCQTPNEGFHIQHFCL</sequence>
<dbReference type="SUPFAM" id="SSF54928">
    <property type="entry name" value="RNA-binding domain, RBD"/>
    <property type="match status" value="1"/>
</dbReference>
<keyword evidence="4" id="KW-1185">Reference proteome</keyword>
<feature type="domain" description="RRM" evidence="1">
    <location>
        <begin position="96"/>
        <end position="170"/>
    </location>
</feature>
<dbReference type="AlphaFoldDB" id="A0A813F9T8"/>
<comment type="caution">
    <text evidence="2">The sequence shown here is derived from an EMBL/GenBank/DDBJ whole genome shotgun (WGS) entry which is preliminary data.</text>
</comment>
<dbReference type="Proteomes" id="UP000626109">
    <property type="component" value="Unassembled WGS sequence"/>
</dbReference>
<dbReference type="SMART" id="SM00360">
    <property type="entry name" value="RRM"/>
    <property type="match status" value="1"/>
</dbReference>
<dbReference type="EMBL" id="CAJNNV010024274">
    <property type="protein sequence ID" value="CAE8609293.1"/>
    <property type="molecule type" value="Genomic_DNA"/>
</dbReference>